<protein>
    <submittedName>
        <fullName evidence="3">Peptidyl-prolyl cis-trans isomerase,mitochondrial</fullName>
        <ecNumber evidence="3">5.2.1.8</ecNumber>
    </submittedName>
</protein>
<name>K0KUE9_WICCF</name>
<evidence type="ECO:0000313" key="4">
    <source>
        <dbReference type="Proteomes" id="UP000009328"/>
    </source>
</evidence>
<accession>K0KUE9</accession>
<dbReference type="AlphaFoldDB" id="K0KUE9"/>
<keyword evidence="3" id="KW-0413">Isomerase</keyword>
<proteinExistence type="predicted"/>
<reference evidence="3 4" key="1">
    <citation type="journal article" date="2012" name="Eukaryot. Cell">
        <title>Draft genome sequence of Wickerhamomyces ciferrii NRRL Y-1031 F-60-10.</title>
        <authorList>
            <person name="Schneider J."/>
            <person name="Andrea H."/>
            <person name="Blom J."/>
            <person name="Jaenicke S."/>
            <person name="Ruckert C."/>
            <person name="Schorsch C."/>
            <person name="Szczepanowski R."/>
            <person name="Farwick M."/>
            <person name="Goesmann A."/>
            <person name="Puhler A."/>
            <person name="Schaffer S."/>
            <person name="Tauch A."/>
            <person name="Kohler T."/>
            <person name="Brinkrolf K."/>
        </authorList>
    </citation>
    <scope>NUCLEOTIDE SEQUENCE [LARGE SCALE GENOMIC DNA]</scope>
    <source>
        <strain evidence="4">ATCC 14091 / BCRC 22168 / CBS 111 / JCM 3599 / NBRC 0793 / NRRL Y-1031 F-60-10</strain>
    </source>
</reference>
<feature type="domain" description="PPIase cyclophilin-type" evidence="2">
    <location>
        <begin position="8"/>
        <end position="147"/>
    </location>
</feature>
<dbReference type="EMBL" id="CAIF01000271">
    <property type="protein sequence ID" value="CCH46781.1"/>
    <property type="molecule type" value="Genomic_DNA"/>
</dbReference>
<comment type="caution">
    <text evidence="3">The sequence shown here is derived from an EMBL/GenBank/DDBJ whole genome shotgun (WGS) entry which is preliminary data.</text>
</comment>
<dbReference type="STRING" id="1206466.K0KUE9"/>
<keyword evidence="4" id="KW-1185">Reference proteome</keyword>
<dbReference type="Proteomes" id="UP000009328">
    <property type="component" value="Unassembled WGS sequence"/>
</dbReference>
<dbReference type="EC" id="5.2.1.8" evidence="3"/>
<dbReference type="InterPro" id="IPR002130">
    <property type="entry name" value="Cyclophilin-type_PPIase_dom"/>
</dbReference>
<evidence type="ECO:0000259" key="2">
    <source>
        <dbReference type="PROSITE" id="PS50072"/>
    </source>
</evidence>
<dbReference type="InParanoid" id="K0KUE9"/>
<dbReference type="InterPro" id="IPR029000">
    <property type="entry name" value="Cyclophilin-like_dom_sf"/>
</dbReference>
<comment type="catalytic activity">
    <reaction evidence="1">
        <text>[protein]-peptidylproline (omega=180) = [protein]-peptidylproline (omega=0)</text>
        <dbReference type="Rhea" id="RHEA:16237"/>
        <dbReference type="Rhea" id="RHEA-COMP:10747"/>
        <dbReference type="Rhea" id="RHEA-COMP:10748"/>
        <dbReference type="ChEBI" id="CHEBI:83833"/>
        <dbReference type="ChEBI" id="CHEBI:83834"/>
        <dbReference type="EC" id="5.2.1.8"/>
    </reaction>
</comment>
<evidence type="ECO:0000256" key="1">
    <source>
        <dbReference type="ARBA" id="ARBA00000971"/>
    </source>
</evidence>
<evidence type="ECO:0000313" key="3">
    <source>
        <dbReference type="EMBL" id="CCH46781.1"/>
    </source>
</evidence>
<organism evidence="3 4">
    <name type="scientific">Wickerhamomyces ciferrii (strain ATCC 14091 / BCRC 22168 / CBS 111 / JCM 3599 / NBRC 0793 / NRRL Y-1031 F-60-10)</name>
    <name type="common">Yeast</name>
    <name type="synonym">Pichia ciferrii</name>
    <dbReference type="NCBI Taxonomy" id="1206466"/>
    <lineage>
        <taxon>Eukaryota</taxon>
        <taxon>Fungi</taxon>
        <taxon>Dikarya</taxon>
        <taxon>Ascomycota</taxon>
        <taxon>Saccharomycotina</taxon>
        <taxon>Saccharomycetes</taxon>
        <taxon>Phaffomycetales</taxon>
        <taxon>Wickerhamomycetaceae</taxon>
        <taxon>Wickerhamomyces</taxon>
    </lineage>
</organism>
<dbReference type="PROSITE" id="PS50072">
    <property type="entry name" value="CSA_PPIASE_2"/>
    <property type="match status" value="1"/>
</dbReference>
<dbReference type="GO" id="GO:0003755">
    <property type="term" value="F:peptidyl-prolyl cis-trans isomerase activity"/>
    <property type="evidence" value="ECO:0007669"/>
    <property type="project" value="UniProtKB-EC"/>
</dbReference>
<gene>
    <name evidence="3" type="ORF">BN7_6380</name>
</gene>
<dbReference type="HOGENOM" id="CLU_1760244_0_0_1"/>
<dbReference type="SUPFAM" id="SSF50891">
    <property type="entry name" value="Cyclophilin-like"/>
    <property type="match status" value="1"/>
</dbReference>
<dbReference type="Gene3D" id="2.40.100.10">
    <property type="entry name" value="Cyclophilin-like"/>
    <property type="match status" value="1"/>
</dbReference>
<sequence>MINFDAQKRFIDLATGKNGVSYEGTTLHGETPDYLFDTLAGGKIDDGDMEKIPIDGRFGMPPLRPGVLYMRNDGSGQIGSEFILAFQSTPFFRNHHVAIGLFAFKYYDDPPEAGRQTYVNGEDVLNYFKHKLEGPNAKLLTITGCGTL</sequence>